<dbReference type="Pfam" id="PF00479">
    <property type="entry name" value="G6PD_N"/>
    <property type="match status" value="1"/>
</dbReference>
<dbReference type="GO" id="GO:0009051">
    <property type="term" value="P:pentose-phosphate shunt, oxidative branch"/>
    <property type="evidence" value="ECO:0007669"/>
    <property type="project" value="TreeGrafter"/>
</dbReference>
<comment type="caution">
    <text evidence="6">Lacks conserved residue(s) required for the propagation of feature annotation.</text>
</comment>
<feature type="binding site" evidence="6">
    <location>
        <position position="162"/>
    </location>
    <ligand>
        <name>substrate</name>
    </ligand>
</feature>
<evidence type="ECO:0000256" key="6">
    <source>
        <dbReference type="HAMAP-Rule" id="MF_00966"/>
    </source>
</evidence>
<dbReference type="InterPro" id="IPR022674">
    <property type="entry name" value="G6P_DH_NAD-bd"/>
</dbReference>
<feature type="binding site" evidence="6">
    <location>
        <position position="132"/>
    </location>
    <ligand>
        <name>NADP(+)</name>
        <dbReference type="ChEBI" id="CHEBI:58349"/>
    </ligand>
</feature>
<feature type="binding site" evidence="6">
    <location>
        <position position="55"/>
    </location>
    <ligand>
        <name>NADP(+)</name>
        <dbReference type="ChEBI" id="CHEBI:58349"/>
    </ligand>
</feature>
<evidence type="ECO:0000256" key="5">
    <source>
        <dbReference type="ARBA" id="ARBA00023277"/>
    </source>
</evidence>
<feature type="binding site" evidence="6">
    <location>
        <position position="166"/>
    </location>
    <ligand>
        <name>substrate</name>
    </ligand>
</feature>
<dbReference type="GO" id="GO:0050661">
    <property type="term" value="F:NADP binding"/>
    <property type="evidence" value="ECO:0007669"/>
    <property type="project" value="UniProtKB-UniRule"/>
</dbReference>
<evidence type="ECO:0000256" key="1">
    <source>
        <dbReference type="ARBA" id="ARBA00004937"/>
    </source>
</evidence>
<feature type="binding site" evidence="6">
    <location>
        <position position="219"/>
    </location>
    <ligand>
        <name>substrate</name>
    </ligand>
</feature>
<gene>
    <name evidence="6 9" type="primary">zwf</name>
    <name evidence="9" type="ORF">PQJ61_03255</name>
</gene>
<feature type="active site" description="Proton acceptor" evidence="6">
    <location>
        <position position="224"/>
    </location>
</feature>
<evidence type="ECO:0000313" key="9">
    <source>
        <dbReference type="EMBL" id="MDC7225766.1"/>
    </source>
</evidence>
<dbReference type="EMBL" id="JAQQAL010000009">
    <property type="protein sequence ID" value="MDC7225766.1"/>
    <property type="molecule type" value="Genomic_DNA"/>
</dbReference>
<feature type="binding site" evidence="6">
    <location>
        <position position="307"/>
    </location>
    <ligand>
        <name>substrate</name>
    </ligand>
</feature>
<name>A0AAJ1MJG6_9SPIO</name>
<evidence type="ECO:0000313" key="10">
    <source>
        <dbReference type="Proteomes" id="UP001221217"/>
    </source>
</evidence>
<comment type="function">
    <text evidence="6">Catalyzes the oxidation of glucose 6-phosphate to 6-phosphogluconolactone.</text>
</comment>
<dbReference type="PIRSF" id="PIRSF000110">
    <property type="entry name" value="G6PD"/>
    <property type="match status" value="1"/>
</dbReference>
<evidence type="ECO:0000256" key="3">
    <source>
        <dbReference type="ARBA" id="ARBA00022857"/>
    </source>
</evidence>
<feature type="domain" description="Glucose-6-phosphate dehydrogenase NAD-binding" evidence="7">
    <location>
        <begin position="18"/>
        <end position="171"/>
    </location>
</feature>
<sequence>MIFKKAGMTAVEEKSAIIILGASGDLARRKLIPALSVLREQNLITPDSIIVGEGRSEFTDEEFRDRFSTCCEFREQLFYHQGIDGLRDYISSKGEFSKIIAFLSLPPASYASTIKRLYNEGFRDEVNIVIEKPFGRDYESAHELNESIHRFYSEKQIFRSDHYLAKEAVQNILIFRFANSIFEASWNSNYIESIQINAFESIGVEERGGYFDHAGSIRDMVQNHLLQMLCLTTMDPPVSLDPEDIKNQKINILKAIEIEEVSRGRYSGYLDEKDVAPDSDTETWAEMKLKINNHRWAGTPVYIRTGKALDRKGTEIGLRFKKRPHALYNPPEGTAPNEIIFKVQPSEGIVLQLTGKNPGMDLQLARTDMAFCYSNSFNEDIPEAYQKLLLDALRGDHTLFVSAEETELAWKKLNGITNRGELTPYEKGSVPESVFGDIWINFENYVDIC</sequence>
<keyword evidence="2 6" id="KW-0313">Glucose metabolism</keyword>
<dbReference type="InterPro" id="IPR001282">
    <property type="entry name" value="G6P_DH"/>
</dbReference>
<dbReference type="PANTHER" id="PTHR23429">
    <property type="entry name" value="GLUCOSE-6-PHOSPHATE 1-DEHYDROGENASE G6PD"/>
    <property type="match status" value="1"/>
</dbReference>
<dbReference type="Proteomes" id="UP001221217">
    <property type="component" value="Unassembled WGS sequence"/>
</dbReference>
<dbReference type="PRINTS" id="PR00079">
    <property type="entry name" value="G6PDHDRGNASE"/>
</dbReference>
<dbReference type="SUPFAM" id="SSF51735">
    <property type="entry name" value="NAD(P)-binding Rossmann-fold domains"/>
    <property type="match status" value="1"/>
</dbReference>
<dbReference type="NCBIfam" id="TIGR00871">
    <property type="entry name" value="zwf"/>
    <property type="match status" value="1"/>
</dbReference>
<feature type="binding site" evidence="6">
    <location>
        <begin position="21"/>
        <end position="28"/>
    </location>
    <ligand>
        <name>NADP(+)</name>
        <dbReference type="ChEBI" id="CHEBI:58349"/>
    </ligand>
</feature>
<comment type="pathway">
    <text evidence="1 6">Carbohydrate degradation; pentose phosphate pathway; D-ribulose 5-phosphate from D-glucose 6-phosphate (oxidative stage): step 1/3.</text>
</comment>
<dbReference type="InterPro" id="IPR036291">
    <property type="entry name" value="NAD(P)-bd_dom_sf"/>
</dbReference>
<comment type="caution">
    <text evidence="9">The sequence shown here is derived from an EMBL/GenBank/DDBJ whole genome shotgun (WGS) entry which is preliminary data.</text>
</comment>
<evidence type="ECO:0000256" key="4">
    <source>
        <dbReference type="ARBA" id="ARBA00023002"/>
    </source>
</evidence>
<accession>A0AAJ1MJG6</accession>
<keyword evidence="4 6" id="KW-0560">Oxidoreductase</keyword>
<evidence type="ECO:0000259" key="7">
    <source>
        <dbReference type="Pfam" id="PF00479"/>
    </source>
</evidence>
<keyword evidence="5 6" id="KW-0119">Carbohydrate metabolism</keyword>
<feature type="binding site" evidence="6">
    <location>
        <position position="200"/>
    </location>
    <ligand>
        <name>substrate</name>
    </ligand>
</feature>
<dbReference type="GO" id="GO:0005829">
    <property type="term" value="C:cytosol"/>
    <property type="evidence" value="ECO:0007669"/>
    <property type="project" value="TreeGrafter"/>
</dbReference>
<reference evidence="9 10" key="1">
    <citation type="submission" date="2022-12" db="EMBL/GenBank/DDBJ databases">
        <title>Metagenome assembled genome from gulf of manar.</title>
        <authorList>
            <person name="Kohli P."/>
            <person name="Pk S."/>
            <person name="Venkata Ramana C."/>
            <person name="Sasikala C."/>
        </authorList>
    </citation>
    <scope>NUCLEOTIDE SEQUENCE [LARGE SCALE GENOMIC DNA]</scope>
    <source>
        <strain evidence="9">JB008</strain>
    </source>
</reference>
<comment type="similarity">
    <text evidence="6">Belongs to the glucose-6-phosphate dehydrogenase family.</text>
</comment>
<evidence type="ECO:0000256" key="2">
    <source>
        <dbReference type="ARBA" id="ARBA00022526"/>
    </source>
</evidence>
<feature type="binding site" evidence="6">
    <location>
        <position position="312"/>
    </location>
    <ligand>
        <name>substrate</name>
    </ligand>
</feature>
<dbReference type="SUPFAM" id="SSF55347">
    <property type="entry name" value="Glyceraldehyde-3-phosphate dehydrogenase-like, C-terminal domain"/>
    <property type="match status" value="1"/>
</dbReference>
<dbReference type="PANTHER" id="PTHR23429:SF0">
    <property type="entry name" value="GLUCOSE-6-PHOSPHATE 1-DEHYDROGENASE"/>
    <property type="match status" value="1"/>
</dbReference>
<dbReference type="AlphaFoldDB" id="A0AAJ1MJG6"/>
<keyword evidence="3 6" id="KW-0521">NADP</keyword>
<dbReference type="Pfam" id="PF02781">
    <property type="entry name" value="G6PD_C"/>
    <property type="match status" value="1"/>
</dbReference>
<dbReference type="EC" id="1.1.1.49" evidence="6"/>
<feature type="domain" description="Glucose-6-phosphate dehydrogenase C-terminal" evidence="8">
    <location>
        <begin position="173"/>
        <end position="429"/>
    </location>
</feature>
<dbReference type="InterPro" id="IPR022675">
    <property type="entry name" value="G6P_DH_C"/>
</dbReference>
<comment type="catalytic activity">
    <reaction evidence="6">
        <text>D-glucose 6-phosphate + NADP(+) = 6-phospho-D-glucono-1,5-lactone + NADPH + H(+)</text>
        <dbReference type="Rhea" id="RHEA:15841"/>
        <dbReference type="ChEBI" id="CHEBI:15378"/>
        <dbReference type="ChEBI" id="CHEBI:57783"/>
        <dbReference type="ChEBI" id="CHEBI:57955"/>
        <dbReference type="ChEBI" id="CHEBI:58349"/>
        <dbReference type="ChEBI" id="CHEBI:61548"/>
        <dbReference type="EC" id="1.1.1.49"/>
    </reaction>
</comment>
<evidence type="ECO:0000259" key="8">
    <source>
        <dbReference type="Pfam" id="PF02781"/>
    </source>
</evidence>
<dbReference type="HAMAP" id="MF_00966">
    <property type="entry name" value="G6PD"/>
    <property type="match status" value="1"/>
</dbReference>
<dbReference type="GO" id="GO:0004345">
    <property type="term" value="F:glucose-6-phosphate dehydrogenase activity"/>
    <property type="evidence" value="ECO:0007669"/>
    <property type="project" value="UniProtKB-UniRule"/>
</dbReference>
<dbReference type="Gene3D" id="3.30.360.10">
    <property type="entry name" value="Dihydrodipicolinate Reductase, domain 2"/>
    <property type="match status" value="1"/>
</dbReference>
<dbReference type="Gene3D" id="3.40.50.720">
    <property type="entry name" value="NAD(P)-binding Rossmann-like Domain"/>
    <property type="match status" value="1"/>
</dbReference>
<protein>
    <recommendedName>
        <fullName evidence="6">Glucose-6-phosphate 1-dehydrogenase</fullName>
        <shortName evidence="6">G6PD</shortName>
        <ecNumber evidence="6">1.1.1.49</ecNumber>
    </recommendedName>
</protein>
<organism evidence="9 10">
    <name type="scientific">Candidatus Thalassospirochaeta sargassi</name>
    <dbReference type="NCBI Taxonomy" id="3119039"/>
    <lineage>
        <taxon>Bacteria</taxon>
        <taxon>Pseudomonadati</taxon>
        <taxon>Spirochaetota</taxon>
        <taxon>Spirochaetia</taxon>
        <taxon>Spirochaetales</taxon>
        <taxon>Spirochaetaceae</taxon>
        <taxon>Candidatus Thalassospirochaeta</taxon>
    </lineage>
</organism>
<dbReference type="GO" id="GO:0006006">
    <property type="term" value="P:glucose metabolic process"/>
    <property type="evidence" value="ECO:0007669"/>
    <property type="project" value="UniProtKB-KW"/>
</dbReference>
<proteinExistence type="inferred from homology"/>